<gene>
    <name evidence="2" type="ORF">HMPREF9710_04614</name>
</gene>
<dbReference type="SUPFAM" id="SSF53300">
    <property type="entry name" value="vWA-like"/>
    <property type="match status" value="1"/>
</dbReference>
<dbReference type="Gene3D" id="3.40.50.410">
    <property type="entry name" value="von Willebrand factor, type A domain"/>
    <property type="match status" value="1"/>
</dbReference>
<keyword evidence="3" id="KW-1185">Reference proteome</keyword>
<feature type="domain" description="VWFA" evidence="1">
    <location>
        <begin position="129"/>
        <end position="423"/>
    </location>
</feature>
<protein>
    <recommendedName>
        <fullName evidence="1">VWFA domain-containing protein</fullName>
    </recommendedName>
</protein>
<dbReference type="Pfam" id="PF13519">
    <property type="entry name" value="VWA_2"/>
    <property type="match status" value="1"/>
</dbReference>
<comment type="caution">
    <text evidence="2">The sequence shown here is derived from an EMBL/GenBank/DDBJ whole genome shotgun (WGS) entry which is preliminary data.</text>
</comment>
<evidence type="ECO:0000259" key="1">
    <source>
        <dbReference type="PROSITE" id="PS50234"/>
    </source>
</evidence>
<dbReference type="PROSITE" id="PS50234">
    <property type="entry name" value="VWFA"/>
    <property type="match status" value="1"/>
</dbReference>
<evidence type="ECO:0000313" key="2">
    <source>
        <dbReference type="EMBL" id="EKU80095.1"/>
    </source>
</evidence>
<dbReference type="PATRIC" id="fig|883126.3.peg.4654"/>
<evidence type="ECO:0000313" key="3">
    <source>
        <dbReference type="Proteomes" id="UP000009874"/>
    </source>
</evidence>
<dbReference type="eggNOG" id="COG2304">
    <property type="taxonomic scope" value="Bacteria"/>
</dbReference>
<sequence length="428" mass="45480">MVAIAMLVLLGVVGLTIDAGLAYLIKARLNAAVDSAALAGARAVTTGNNQAEQTASARAAAADFFAANIPDNYLLSAPRILSTNVTFKGGQAIIDVDADAKMPVSIMQVMGFASLTPVATAQTIRNDLDMMLVVDTSRSLLGSASTVKTSAKSFLNKFNVTQDRVGLVHFAYGAEVDNPINRSARGFTRSALTKNIDGYVFDGGTTSVEGMWNARDELNAIPLSNRSSMRVIVFFSDGAPTGLASKFTFRNPLDCTSAGAIDAAGVGLNKIGTSDLAPVSTGCQIYRSGAWQTRRLPDWYNAHDDKREFPIVGSHPRTVTADISSLDVIDRNVELASRNLAEAVAAKAREEGIFVFTLGMGSALKTTGDYDKANTGEMILKCMANVADAPKRCYRPEQPVGMYCYAATDADLTPCFSRLASAILRISK</sequence>
<name>K9DRQ5_9BURK</name>
<accession>K9DRQ5</accession>
<reference evidence="2 3" key="1">
    <citation type="submission" date="2012-09" db="EMBL/GenBank/DDBJ databases">
        <title>The Genome Sequence of Massilia timonae CCUG 45783.</title>
        <authorList>
            <consortium name="The Broad Institute Genome Sequencing Platform"/>
            <person name="Earl A."/>
            <person name="Ward D."/>
            <person name="Feldgarden M."/>
            <person name="Gevers D."/>
            <person name="Huys G."/>
            <person name="Walker B."/>
            <person name="Young S.K."/>
            <person name="Zeng Q."/>
            <person name="Gargeya S."/>
            <person name="Fitzgerald M."/>
            <person name="Haas B."/>
            <person name="Abouelleil A."/>
            <person name="Alvarado L."/>
            <person name="Arachchi H.M."/>
            <person name="Berlin A.M."/>
            <person name="Chapman S.B."/>
            <person name="Goldberg J."/>
            <person name="Griggs A."/>
            <person name="Gujja S."/>
            <person name="Hansen M."/>
            <person name="Howarth C."/>
            <person name="Imamovic A."/>
            <person name="Larimer J."/>
            <person name="McCowen C."/>
            <person name="Montmayeur A."/>
            <person name="Murphy C."/>
            <person name="Neiman D."/>
            <person name="Pearson M."/>
            <person name="Priest M."/>
            <person name="Roberts A."/>
            <person name="Saif S."/>
            <person name="Shea T."/>
            <person name="Sisk P."/>
            <person name="Sykes S."/>
            <person name="Wortman J."/>
            <person name="Nusbaum C."/>
            <person name="Birren B."/>
        </authorList>
    </citation>
    <scope>NUCLEOTIDE SEQUENCE [LARGE SCALE GENOMIC DNA]</scope>
    <source>
        <strain evidence="2 3">CCUG 45783</strain>
    </source>
</reference>
<organism evidence="2 3">
    <name type="scientific">Massilia timonae CCUG 45783</name>
    <dbReference type="NCBI Taxonomy" id="883126"/>
    <lineage>
        <taxon>Bacteria</taxon>
        <taxon>Pseudomonadati</taxon>
        <taxon>Pseudomonadota</taxon>
        <taxon>Betaproteobacteria</taxon>
        <taxon>Burkholderiales</taxon>
        <taxon>Oxalobacteraceae</taxon>
        <taxon>Telluria group</taxon>
        <taxon>Massilia</taxon>
    </lineage>
</organism>
<dbReference type="Proteomes" id="UP000009874">
    <property type="component" value="Unassembled WGS sequence"/>
</dbReference>
<dbReference type="InterPro" id="IPR002035">
    <property type="entry name" value="VWF_A"/>
</dbReference>
<dbReference type="HOGENOM" id="CLU_640612_0_0_4"/>
<dbReference type="InterPro" id="IPR036465">
    <property type="entry name" value="vWFA_dom_sf"/>
</dbReference>
<dbReference type="InterPro" id="IPR028087">
    <property type="entry name" value="Tad_N"/>
</dbReference>
<dbReference type="AlphaFoldDB" id="K9DRQ5"/>
<dbReference type="EMBL" id="AGZI01000060">
    <property type="protein sequence ID" value="EKU80095.1"/>
    <property type="molecule type" value="Genomic_DNA"/>
</dbReference>
<dbReference type="CDD" id="cd00198">
    <property type="entry name" value="vWFA"/>
    <property type="match status" value="1"/>
</dbReference>
<dbReference type="SMART" id="SM00327">
    <property type="entry name" value="VWA"/>
    <property type="match status" value="1"/>
</dbReference>
<dbReference type="Pfam" id="PF13400">
    <property type="entry name" value="Tad"/>
    <property type="match status" value="1"/>
</dbReference>
<proteinExistence type="predicted"/>